<protein>
    <submittedName>
        <fullName evidence="1">Uncharacterized protein</fullName>
    </submittedName>
</protein>
<sequence>MDLTTEQIRFLKRLSIRADALRRAMEAVMNGTTPDHAKWGAFAAFAKTYNVIANDYFEVTGDPVNRYNTAALGNGMNTLWPVQKEIFDTVFSDVLILSGLLLAYDTGISSSRSEIQDLLSANLRKVIFRPPAVEKDVQDAVEALLIGRGYQKGIDYDREAGKFKFSGKEFIPDFNFILINTVVEVKLIRADGDRSRCIEEMSADIPAYLSHYGAVLFCVYDLGFIRDVSEFQGGIDKQEGARIVVVKH</sequence>
<name>A0A4Q0MK09_9HYPH</name>
<comment type="caution">
    <text evidence="1">The sequence shown here is derived from an EMBL/GenBank/DDBJ whole genome shotgun (WGS) entry which is preliminary data.</text>
</comment>
<keyword evidence="2" id="KW-1185">Reference proteome</keyword>
<dbReference type="RefSeq" id="WP_128776737.1">
    <property type="nucleotide sequence ID" value="NZ_RYFI01000005.1"/>
</dbReference>
<dbReference type="AlphaFoldDB" id="A0A4Q0MK09"/>
<organism evidence="1 2">
    <name type="scientific">Hansschlegelia zhihuaiae</name>
    <dbReference type="NCBI Taxonomy" id="405005"/>
    <lineage>
        <taxon>Bacteria</taxon>
        <taxon>Pseudomonadati</taxon>
        <taxon>Pseudomonadota</taxon>
        <taxon>Alphaproteobacteria</taxon>
        <taxon>Hyphomicrobiales</taxon>
        <taxon>Methylopilaceae</taxon>
        <taxon>Hansschlegelia</taxon>
    </lineage>
</organism>
<proteinExistence type="predicted"/>
<gene>
    <name evidence="1" type="ORF">EK403_06720</name>
</gene>
<dbReference type="OrthoDB" id="2081423at2"/>
<evidence type="ECO:0000313" key="2">
    <source>
        <dbReference type="Proteomes" id="UP000289708"/>
    </source>
</evidence>
<accession>A0A4Q0MK09</accession>
<dbReference type="Proteomes" id="UP000289708">
    <property type="component" value="Unassembled WGS sequence"/>
</dbReference>
<reference evidence="1 2" key="1">
    <citation type="submission" date="2018-12" db="EMBL/GenBank/DDBJ databases">
        <title>bacterium Hansschlegelia zhihuaiae S113.</title>
        <authorList>
            <person name="He J."/>
        </authorList>
    </citation>
    <scope>NUCLEOTIDE SEQUENCE [LARGE SCALE GENOMIC DNA]</scope>
    <source>
        <strain evidence="1 2">S 113</strain>
    </source>
</reference>
<dbReference type="EMBL" id="RYFI01000005">
    <property type="protein sequence ID" value="RXF74061.1"/>
    <property type="molecule type" value="Genomic_DNA"/>
</dbReference>
<evidence type="ECO:0000313" key="1">
    <source>
        <dbReference type="EMBL" id="RXF74061.1"/>
    </source>
</evidence>